<evidence type="ECO:0000313" key="4">
    <source>
        <dbReference type="EMBL" id="MET3864252.1"/>
    </source>
</evidence>
<evidence type="ECO:0000313" key="5">
    <source>
        <dbReference type="Proteomes" id="UP001549119"/>
    </source>
</evidence>
<dbReference type="Gene3D" id="1.10.1470.10">
    <property type="entry name" value="YjbJ"/>
    <property type="match status" value="1"/>
</dbReference>
<dbReference type="SUPFAM" id="SSF69047">
    <property type="entry name" value="Hypothetical protein YjbJ"/>
    <property type="match status" value="1"/>
</dbReference>
<dbReference type="PANTHER" id="PTHR34977:SF1">
    <property type="entry name" value="UPF0337 PROTEIN YJBJ"/>
    <property type="match status" value="1"/>
</dbReference>
<reference evidence="4 5" key="1">
    <citation type="submission" date="2024-06" db="EMBL/GenBank/DDBJ databases">
        <title>Genomics of switchgrass bacterial isolates.</title>
        <authorList>
            <person name="Shade A."/>
        </authorList>
    </citation>
    <scope>NUCLEOTIDE SEQUENCE [LARGE SCALE GENOMIC DNA]</scope>
    <source>
        <strain evidence="4 5">PvP084</strain>
    </source>
</reference>
<dbReference type="Proteomes" id="UP001549119">
    <property type="component" value="Unassembled WGS sequence"/>
</dbReference>
<evidence type="ECO:0000259" key="3">
    <source>
        <dbReference type="Pfam" id="PF05532"/>
    </source>
</evidence>
<feature type="domain" description="CsbD-like" evidence="3">
    <location>
        <begin position="7"/>
        <end position="59"/>
    </location>
</feature>
<dbReference type="InterPro" id="IPR050423">
    <property type="entry name" value="UPF0337_stress_rsp"/>
</dbReference>
<gene>
    <name evidence="4" type="ORF">ABIC20_001561</name>
</gene>
<protein>
    <submittedName>
        <fullName evidence="4">Uncharacterized protein YjbJ (UPF0337 family)</fullName>
    </submittedName>
</protein>
<dbReference type="EMBL" id="JBEPNW010000002">
    <property type="protein sequence ID" value="MET3864252.1"/>
    <property type="molecule type" value="Genomic_DNA"/>
</dbReference>
<dbReference type="InterPro" id="IPR008462">
    <property type="entry name" value="CsbD"/>
</dbReference>
<name>A0ABV2NCN5_9HYPH</name>
<accession>A0ABV2NCN5</accession>
<sequence length="111" mass="11681">MAMVDTDRITGAARELGGKVQGAVGDAVGSNRHSVEGRLREAQGTAETLYGQAKDAVRHAADEVSDRAAEAYDRSRHAAWEGHQASVAWPHASLILAGLVGFGLGFLVSRL</sequence>
<evidence type="ECO:0000256" key="1">
    <source>
        <dbReference type="ARBA" id="ARBA00009129"/>
    </source>
</evidence>
<dbReference type="InterPro" id="IPR036629">
    <property type="entry name" value="YjbJ_sf"/>
</dbReference>
<comment type="caution">
    <text evidence="4">The sequence shown here is derived from an EMBL/GenBank/DDBJ whole genome shotgun (WGS) entry which is preliminary data.</text>
</comment>
<keyword evidence="2" id="KW-0472">Membrane</keyword>
<proteinExistence type="inferred from homology"/>
<organism evidence="4 5">
    <name type="scientific">Methylobacterium radiotolerans</name>
    <dbReference type="NCBI Taxonomy" id="31998"/>
    <lineage>
        <taxon>Bacteria</taxon>
        <taxon>Pseudomonadati</taxon>
        <taxon>Pseudomonadota</taxon>
        <taxon>Alphaproteobacteria</taxon>
        <taxon>Hyphomicrobiales</taxon>
        <taxon>Methylobacteriaceae</taxon>
        <taxon>Methylobacterium</taxon>
    </lineage>
</organism>
<dbReference type="Pfam" id="PF05532">
    <property type="entry name" value="CsbD"/>
    <property type="match status" value="1"/>
</dbReference>
<feature type="transmembrane region" description="Helical" evidence="2">
    <location>
        <begin position="88"/>
        <end position="108"/>
    </location>
</feature>
<evidence type="ECO:0000256" key="2">
    <source>
        <dbReference type="SAM" id="Phobius"/>
    </source>
</evidence>
<keyword evidence="2" id="KW-0812">Transmembrane</keyword>
<keyword evidence="2" id="KW-1133">Transmembrane helix</keyword>
<dbReference type="PANTHER" id="PTHR34977">
    <property type="entry name" value="UPF0337 PROTEIN YJBJ"/>
    <property type="match status" value="1"/>
</dbReference>
<comment type="similarity">
    <text evidence="1">Belongs to the UPF0337 (CsbD) family.</text>
</comment>
<keyword evidence="5" id="KW-1185">Reference proteome</keyword>